<proteinExistence type="predicted"/>
<dbReference type="OrthoDB" id="4772393at2"/>
<gene>
    <name evidence="2" type="ORF">BJ976_002101</name>
</gene>
<dbReference type="GO" id="GO:0004540">
    <property type="term" value="F:RNA nuclease activity"/>
    <property type="evidence" value="ECO:0007669"/>
    <property type="project" value="InterPro"/>
</dbReference>
<accession>A0A4Y8WV28</accession>
<comment type="caution">
    <text evidence="2">The sequence shown here is derived from an EMBL/GenBank/DDBJ whole genome shotgun (WGS) entry which is preliminary data.</text>
</comment>
<dbReference type="InterPro" id="IPR021139">
    <property type="entry name" value="NYN"/>
</dbReference>
<dbReference type="Pfam" id="PF01936">
    <property type="entry name" value="NYN"/>
    <property type="match status" value="1"/>
</dbReference>
<evidence type="ECO:0000313" key="2">
    <source>
        <dbReference type="EMBL" id="MBB4883750.1"/>
    </source>
</evidence>
<dbReference type="EMBL" id="JACHMC010000001">
    <property type="protein sequence ID" value="MBB4883750.1"/>
    <property type="molecule type" value="Genomic_DNA"/>
</dbReference>
<name>A0A4Y8WV28_9MICC</name>
<dbReference type="RefSeq" id="WP_135030833.1">
    <property type="nucleotide sequence ID" value="NZ_BMLA01000004.1"/>
</dbReference>
<keyword evidence="3" id="KW-1185">Reference proteome</keyword>
<sequence>MSVRQTYLLVDGENIDATLGMSVLNRRPHPEERPRWQRVLAHVERAWGQPVRPLFFLAVEGEIPFGFVQALTTMGYQPILLKGSGKVVDIGIQRTAEALLNREADVVLASHDVDFAPHMQALAAEGSRVAVMGFEEFMSAELRAVNGMEVWDLEHEVAAFDAPLPRLRVIPIDEFDPFDFL</sequence>
<evidence type="ECO:0000313" key="3">
    <source>
        <dbReference type="Proteomes" id="UP000560081"/>
    </source>
</evidence>
<dbReference type="Gene3D" id="3.40.50.1010">
    <property type="entry name" value="5'-nuclease"/>
    <property type="match status" value="1"/>
</dbReference>
<organism evidence="2 3">
    <name type="scientific">Micrococcus flavus</name>
    <dbReference type="NCBI Taxonomy" id="384602"/>
    <lineage>
        <taxon>Bacteria</taxon>
        <taxon>Bacillati</taxon>
        <taxon>Actinomycetota</taxon>
        <taxon>Actinomycetes</taxon>
        <taxon>Micrococcales</taxon>
        <taxon>Micrococcaceae</taxon>
        <taxon>Micrococcus</taxon>
    </lineage>
</organism>
<evidence type="ECO:0000259" key="1">
    <source>
        <dbReference type="Pfam" id="PF01936"/>
    </source>
</evidence>
<dbReference type="Proteomes" id="UP000560081">
    <property type="component" value="Unassembled WGS sequence"/>
</dbReference>
<dbReference type="AlphaFoldDB" id="A0A4Y8WV28"/>
<feature type="domain" description="NYN" evidence="1">
    <location>
        <begin position="6"/>
        <end position="144"/>
    </location>
</feature>
<reference evidence="2 3" key="1">
    <citation type="submission" date="2020-08" db="EMBL/GenBank/DDBJ databases">
        <title>Sequencing the genomes of 1000 actinobacteria strains.</title>
        <authorList>
            <person name="Klenk H.-P."/>
        </authorList>
    </citation>
    <scope>NUCLEOTIDE SEQUENCE [LARGE SCALE GENOMIC DNA]</scope>
    <source>
        <strain evidence="2 3">DSM 19079</strain>
    </source>
</reference>
<protein>
    <recommendedName>
        <fullName evidence="1">NYN domain-containing protein</fullName>
    </recommendedName>
</protein>